<evidence type="ECO:0000256" key="1">
    <source>
        <dbReference type="SAM" id="MobiDB-lite"/>
    </source>
</evidence>
<sequence length="360" mass="41028">MSESLWAAVPDELKKSIVTWYLPLRDLAVVLTLRLVDRRRWHLLGVEYLQARLAAFVESLGFGESLVVPIPQLPSHRNEYGGTAELVQRLIRRLWLLEYGGDWRIWRTHLALLFFMRKKQPLVLTDATFAAFTRLHAYLRLPAAVRQWKLLSQELTLEDPDTGRAFRVMEGDSLLRPYSYAYAPCVVHDRPSDLFPVDSFDPGNPPTELVGDVHPTYACMVAFALVALFSRSSINQSEHRRYSCSFRPSSPCSRKVRALLKTQSSEDAASDGHTESTQTHVYDKKRRHHDHHRLIPLTSGVEGGHVAVMHLCEWATGRASSCSVTICTTEGLPSEGTREATRRLLGEDIETRVWRAHYQR</sequence>
<accession>A0A0G4EPK1</accession>
<gene>
    <name evidence="2" type="ORF">Vbra_12596</name>
</gene>
<dbReference type="InParanoid" id="A0A0G4EPK1"/>
<dbReference type="EMBL" id="CDMY01000281">
    <property type="protein sequence ID" value="CEL99486.1"/>
    <property type="molecule type" value="Genomic_DNA"/>
</dbReference>
<organism evidence="2 3">
    <name type="scientific">Vitrella brassicaformis (strain CCMP3155)</name>
    <dbReference type="NCBI Taxonomy" id="1169540"/>
    <lineage>
        <taxon>Eukaryota</taxon>
        <taxon>Sar</taxon>
        <taxon>Alveolata</taxon>
        <taxon>Colpodellida</taxon>
        <taxon>Vitrellaceae</taxon>
        <taxon>Vitrella</taxon>
    </lineage>
</organism>
<feature type="region of interest" description="Disordered" evidence="1">
    <location>
        <begin position="263"/>
        <end position="289"/>
    </location>
</feature>
<dbReference type="VEuPathDB" id="CryptoDB:Vbra_12596"/>
<dbReference type="Proteomes" id="UP000041254">
    <property type="component" value="Unassembled WGS sequence"/>
</dbReference>
<reference evidence="2 3" key="1">
    <citation type="submission" date="2014-11" db="EMBL/GenBank/DDBJ databases">
        <authorList>
            <person name="Zhu J."/>
            <person name="Qi W."/>
            <person name="Song R."/>
        </authorList>
    </citation>
    <scope>NUCLEOTIDE SEQUENCE [LARGE SCALE GENOMIC DNA]</scope>
</reference>
<evidence type="ECO:0000313" key="2">
    <source>
        <dbReference type="EMBL" id="CEL99486.1"/>
    </source>
</evidence>
<protein>
    <submittedName>
        <fullName evidence="2">Uncharacterized protein</fullName>
    </submittedName>
</protein>
<proteinExistence type="predicted"/>
<dbReference type="PhylomeDB" id="A0A0G4EPK1"/>
<name>A0A0G4EPK1_VITBC</name>
<dbReference type="AlphaFoldDB" id="A0A0G4EPK1"/>
<evidence type="ECO:0000313" key="3">
    <source>
        <dbReference type="Proteomes" id="UP000041254"/>
    </source>
</evidence>
<keyword evidence="3" id="KW-1185">Reference proteome</keyword>